<dbReference type="EMBL" id="ML995507">
    <property type="protein sequence ID" value="KAF2137101.1"/>
    <property type="molecule type" value="Genomic_DNA"/>
</dbReference>
<feature type="region of interest" description="Disordered" evidence="12">
    <location>
        <begin position="919"/>
        <end position="940"/>
    </location>
</feature>
<gene>
    <name evidence="16" type="ORF">K452DRAFT_236418</name>
</gene>
<dbReference type="CDD" id="cd00035">
    <property type="entry name" value="ChtBD1"/>
    <property type="match status" value="1"/>
</dbReference>
<evidence type="ECO:0000313" key="16">
    <source>
        <dbReference type="EMBL" id="KAF2137101.1"/>
    </source>
</evidence>
<keyword evidence="13" id="KW-0732">Signal</keyword>
<feature type="disulfide bond" evidence="10">
    <location>
        <begin position="125"/>
        <end position="137"/>
    </location>
</feature>
<name>A0A6A6B2Z4_9PEZI</name>
<dbReference type="Proteomes" id="UP000799438">
    <property type="component" value="Unassembled WGS sequence"/>
</dbReference>
<evidence type="ECO:0000256" key="3">
    <source>
        <dbReference type="ARBA" id="ARBA00012729"/>
    </source>
</evidence>
<evidence type="ECO:0000256" key="8">
    <source>
        <dbReference type="ARBA" id="ARBA00023295"/>
    </source>
</evidence>
<dbReference type="PROSITE" id="PS50941">
    <property type="entry name" value="CHIT_BIND_I_2"/>
    <property type="match status" value="2"/>
</dbReference>
<dbReference type="InterPro" id="IPR001002">
    <property type="entry name" value="Chitin-bd_1"/>
</dbReference>
<keyword evidence="4 10" id="KW-0147">Chitin-binding</keyword>
<dbReference type="GO" id="GO:0000272">
    <property type="term" value="P:polysaccharide catabolic process"/>
    <property type="evidence" value="ECO:0007669"/>
    <property type="project" value="UniProtKB-KW"/>
</dbReference>
<organism evidence="16 17">
    <name type="scientific">Aplosporella prunicola CBS 121167</name>
    <dbReference type="NCBI Taxonomy" id="1176127"/>
    <lineage>
        <taxon>Eukaryota</taxon>
        <taxon>Fungi</taxon>
        <taxon>Dikarya</taxon>
        <taxon>Ascomycota</taxon>
        <taxon>Pezizomycotina</taxon>
        <taxon>Dothideomycetes</taxon>
        <taxon>Dothideomycetes incertae sedis</taxon>
        <taxon>Botryosphaeriales</taxon>
        <taxon>Aplosporellaceae</taxon>
        <taxon>Aplosporella</taxon>
    </lineage>
</organism>
<dbReference type="OrthoDB" id="73875at2759"/>
<evidence type="ECO:0000256" key="4">
    <source>
        <dbReference type="ARBA" id="ARBA00022669"/>
    </source>
</evidence>
<feature type="disulfide bond" evidence="10">
    <location>
        <begin position="81"/>
        <end position="93"/>
    </location>
</feature>
<comment type="similarity">
    <text evidence="2">Belongs to the glycosyl hydrolase 18 family. Chitinase class V subfamily.</text>
</comment>
<keyword evidence="7" id="KW-0119">Carbohydrate metabolism</keyword>
<dbReference type="SMART" id="SM00270">
    <property type="entry name" value="ChtBD1"/>
    <property type="match status" value="2"/>
</dbReference>
<dbReference type="GeneID" id="54295002"/>
<evidence type="ECO:0000256" key="2">
    <source>
        <dbReference type="ARBA" id="ARBA00008682"/>
    </source>
</evidence>
<feature type="disulfide bond" evidence="10">
    <location>
        <begin position="104"/>
        <end position="108"/>
    </location>
</feature>
<evidence type="ECO:0000256" key="9">
    <source>
        <dbReference type="ARBA" id="ARBA00023326"/>
    </source>
</evidence>
<comment type="catalytic activity">
    <reaction evidence="1">
        <text>Random endo-hydrolysis of N-acetyl-beta-D-glucosaminide (1-&gt;4)-beta-linkages in chitin and chitodextrins.</text>
        <dbReference type="EC" id="3.2.1.14"/>
    </reaction>
</comment>
<feature type="disulfide bond" evidence="10">
    <location>
        <begin position="86"/>
        <end position="100"/>
    </location>
</feature>
<dbReference type="Pfam" id="PF00187">
    <property type="entry name" value="Chitin_bind_1"/>
    <property type="match status" value="1"/>
</dbReference>
<feature type="disulfide bond" evidence="10">
    <location>
        <begin position="148"/>
        <end position="152"/>
    </location>
</feature>
<keyword evidence="8 11" id="KW-0326">Glycosidase</keyword>
<keyword evidence="5 11" id="KW-0378">Hydrolase</keyword>
<keyword evidence="10" id="KW-1015">Disulfide bond</keyword>
<feature type="domain" description="GH18" evidence="15">
    <location>
        <begin position="166"/>
        <end position="518"/>
    </location>
</feature>
<feature type="disulfide bond" evidence="10">
    <location>
        <begin position="130"/>
        <end position="144"/>
    </location>
</feature>
<dbReference type="Pfam" id="PF00704">
    <property type="entry name" value="Glyco_hydro_18"/>
    <property type="match status" value="1"/>
</dbReference>
<dbReference type="GO" id="GO:0006032">
    <property type="term" value="P:chitin catabolic process"/>
    <property type="evidence" value="ECO:0007669"/>
    <property type="project" value="UniProtKB-KW"/>
</dbReference>
<keyword evidence="9" id="KW-0624">Polysaccharide degradation</keyword>
<dbReference type="PANTHER" id="PTHR11177:SF397">
    <property type="entry name" value="CHITINASE"/>
    <property type="match status" value="1"/>
</dbReference>
<dbReference type="InterPro" id="IPR001223">
    <property type="entry name" value="Glyco_hydro18_cat"/>
</dbReference>
<feature type="signal peptide" evidence="13">
    <location>
        <begin position="1"/>
        <end position="30"/>
    </location>
</feature>
<dbReference type="Gene3D" id="3.20.20.80">
    <property type="entry name" value="Glycosidases"/>
    <property type="match status" value="1"/>
</dbReference>
<dbReference type="Gene3D" id="3.30.60.10">
    <property type="entry name" value="Endochitinase-like"/>
    <property type="match status" value="2"/>
</dbReference>
<dbReference type="SUPFAM" id="SSF54556">
    <property type="entry name" value="Chitinase insertion domain"/>
    <property type="match status" value="1"/>
</dbReference>
<evidence type="ECO:0000259" key="15">
    <source>
        <dbReference type="PROSITE" id="PS51910"/>
    </source>
</evidence>
<dbReference type="PROSITE" id="PS51910">
    <property type="entry name" value="GH18_2"/>
    <property type="match status" value="1"/>
</dbReference>
<dbReference type="InterPro" id="IPR036861">
    <property type="entry name" value="Endochitinase-like_sf"/>
</dbReference>
<dbReference type="SUPFAM" id="SSF57016">
    <property type="entry name" value="Plant lectins/antimicrobial peptides"/>
    <property type="match status" value="2"/>
</dbReference>
<keyword evidence="6" id="KW-0146">Chitin degradation</keyword>
<feature type="domain" description="Chitin-binding type-1" evidence="14">
    <location>
        <begin position="72"/>
        <end position="110"/>
    </location>
</feature>
<comment type="caution">
    <text evidence="10">Lacks conserved residue(s) required for the propagation of feature annotation.</text>
</comment>
<dbReference type="GO" id="GO:0008843">
    <property type="term" value="F:endochitinase activity"/>
    <property type="evidence" value="ECO:0007669"/>
    <property type="project" value="UniProtKB-EC"/>
</dbReference>
<reference evidence="16" key="1">
    <citation type="journal article" date="2020" name="Stud. Mycol.">
        <title>101 Dothideomycetes genomes: a test case for predicting lifestyles and emergence of pathogens.</title>
        <authorList>
            <person name="Haridas S."/>
            <person name="Albert R."/>
            <person name="Binder M."/>
            <person name="Bloem J."/>
            <person name="Labutti K."/>
            <person name="Salamov A."/>
            <person name="Andreopoulos B."/>
            <person name="Baker S."/>
            <person name="Barry K."/>
            <person name="Bills G."/>
            <person name="Bluhm B."/>
            <person name="Cannon C."/>
            <person name="Castanera R."/>
            <person name="Culley D."/>
            <person name="Daum C."/>
            <person name="Ezra D."/>
            <person name="Gonzalez J."/>
            <person name="Henrissat B."/>
            <person name="Kuo A."/>
            <person name="Liang C."/>
            <person name="Lipzen A."/>
            <person name="Lutzoni F."/>
            <person name="Magnuson J."/>
            <person name="Mondo S."/>
            <person name="Nolan M."/>
            <person name="Ohm R."/>
            <person name="Pangilinan J."/>
            <person name="Park H.-J."/>
            <person name="Ramirez L."/>
            <person name="Alfaro M."/>
            <person name="Sun H."/>
            <person name="Tritt A."/>
            <person name="Yoshinaga Y."/>
            <person name="Zwiers L.-H."/>
            <person name="Turgeon B."/>
            <person name="Goodwin S."/>
            <person name="Spatafora J."/>
            <person name="Crous P."/>
            <person name="Grigoriev I."/>
        </authorList>
    </citation>
    <scope>NUCLEOTIDE SEQUENCE</scope>
    <source>
        <strain evidence="16">CBS 121167</strain>
    </source>
</reference>
<dbReference type="InterPro" id="IPR050314">
    <property type="entry name" value="Glycosyl_Hydrlase_18"/>
</dbReference>
<evidence type="ECO:0000256" key="1">
    <source>
        <dbReference type="ARBA" id="ARBA00000822"/>
    </source>
</evidence>
<dbReference type="Gene3D" id="3.10.50.10">
    <property type="match status" value="1"/>
</dbReference>
<dbReference type="GO" id="GO:0008061">
    <property type="term" value="F:chitin binding"/>
    <property type="evidence" value="ECO:0007669"/>
    <property type="project" value="UniProtKB-UniRule"/>
</dbReference>
<dbReference type="InterPro" id="IPR029070">
    <property type="entry name" value="Chitinase_insertion_sf"/>
</dbReference>
<evidence type="ECO:0000256" key="6">
    <source>
        <dbReference type="ARBA" id="ARBA00023024"/>
    </source>
</evidence>
<evidence type="ECO:0000256" key="5">
    <source>
        <dbReference type="ARBA" id="ARBA00022801"/>
    </source>
</evidence>
<evidence type="ECO:0000259" key="14">
    <source>
        <dbReference type="PROSITE" id="PS50941"/>
    </source>
</evidence>
<accession>A0A6A6B2Z4</accession>
<dbReference type="SMART" id="SM00636">
    <property type="entry name" value="Glyco_18"/>
    <property type="match status" value="1"/>
</dbReference>
<evidence type="ECO:0000256" key="13">
    <source>
        <dbReference type="SAM" id="SignalP"/>
    </source>
</evidence>
<feature type="compositionally biased region" description="Basic and acidic residues" evidence="12">
    <location>
        <begin position="928"/>
        <end position="940"/>
    </location>
</feature>
<evidence type="ECO:0000256" key="10">
    <source>
        <dbReference type="PROSITE-ProRule" id="PRU00261"/>
    </source>
</evidence>
<protein>
    <recommendedName>
        <fullName evidence="3">chitinase</fullName>
        <ecNumber evidence="3">3.2.1.14</ecNumber>
    </recommendedName>
</protein>
<feature type="domain" description="Chitin-binding type-1" evidence="14">
    <location>
        <begin position="111"/>
        <end position="154"/>
    </location>
</feature>
<evidence type="ECO:0000256" key="11">
    <source>
        <dbReference type="RuleBase" id="RU000489"/>
    </source>
</evidence>
<evidence type="ECO:0000313" key="17">
    <source>
        <dbReference type="Proteomes" id="UP000799438"/>
    </source>
</evidence>
<keyword evidence="17" id="KW-1185">Reference proteome</keyword>
<dbReference type="PROSITE" id="PS01095">
    <property type="entry name" value="GH18_1"/>
    <property type="match status" value="1"/>
</dbReference>
<dbReference type="PANTHER" id="PTHR11177">
    <property type="entry name" value="CHITINASE"/>
    <property type="match status" value="1"/>
</dbReference>
<dbReference type="RefSeq" id="XP_033392819.1">
    <property type="nucleotide sequence ID" value="XM_033537506.1"/>
</dbReference>
<dbReference type="PROSITE" id="PS00026">
    <property type="entry name" value="CHIT_BIND_I_1"/>
    <property type="match status" value="1"/>
</dbReference>
<sequence length="993" mass="107557">MHSPKRWRSNPLLFVLLSLVILLFRSTNNARTSHLIKRATDARLHELLTAGRVVTGAINTSGQTSSSGADGDFTCGPGRPCSNGACCGASGWCGYEPKYCGKGCQSNCSAKAECGQYADPPGKGCPLNVCCSAFGFCGMASEFCGAGCQSHCTQPKPHGPKSNAQQVVIGYYEGWSFNHSCGTMTPAEIPINKLTHLIFSFAYISPGPAFKIITMDGLSPNLFSQVVALKDRNPNLKVLVALGGWTYTDPGKYQPVFSNMVASAATRAAFIRNLLGFLSEYGFDGVDFDWEYPGAKDRGGKPSDGANYAKLFKELRAAVNRDSHGYLVTVTAPTSYWYLRHFDLPATAPHVSWINLMSYDLHGVWDNDNPIGNRVLGHTNLTEIDLALDLFWRNDIEPRKVVLGLGFYGRSFQLKDSNCWKPGCRFGGPGDKGECTDTPGILSYHEVRNILTRTKASPHYDAAAAVNYLVYGDGSWVSYDDKRTFQKKVDFASSMGLGGLMVWAVDLDNTARDALKAISPINADVYCCDPPGGLDRPFTAVDLDRLFPKKYLPPASAIPDYTLTSFGGATEKGLEEPNGAGVAFFLVAGSSIAAASMRTKRAGGQMGLVFLDCPGDVLFRPNEQAQTARIICMEEDVNACFGVREGGVEGTVVEMPEHCGGRSFSRAISLNFSMDQNIPDHIAKRDPTSAVFDFTFDYNMKLLRRDAGPLSIRIDYSNVPGYENKKRGVTGLEERFFSPKPIDWASRINKLAHKNGKKMTASLDNYYFDGTVNECPSGPETRTDEIAIGSEGSVSADTWYGFSAVANIEGGTFSVHQASGFFLADGSTEAKFKAGGLGKLDTSAALQGRSMSHEFGPKSQGGHHVDLHKFKGWVEFDPYIDVGIKMTTSNKTSPTGQGFSFEGYMEGGVKSQFYGGHVTFPNPDDGDDARRPDDATNKGVDHKNVLVPLGFKGTGKLAVTSIVEMGLSVTINMPVKGGEVLPEVMFARPHSVH</sequence>
<feature type="chain" id="PRO_5025445094" description="chitinase" evidence="13">
    <location>
        <begin position="31"/>
        <end position="993"/>
    </location>
</feature>
<dbReference type="InterPro" id="IPR017853">
    <property type="entry name" value="GH"/>
</dbReference>
<dbReference type="InterPro" id="IPR011583">
    <property type="entry name" value="Chitinase_II/V-like_cat"/>
</dbReference>
<dbReference type="SUPFAM" id="SSF51445">
    <property type="entry name" value="(Trans)glycosidases"/>
    <property type="match status" value="1"/>
</dbReference>
<dbReference type="InterPro" id="IPR018371">
    <property type="entry name" value="Chitin-binding_1_CS"/>
</dbReference>
<dbReference type="InterPro" id="IPR001579">
    <property type="entry name" value="Glyco_hydro_18_chit_AS"/>
</dbReference>
<dbReference type="EC" id="3.2.1.14" evidence="3"/>
<proteinExistence type="inferred from homology"/>
<dbReference type="AlphaFoldDB" id="A0A6A6B2Z4"/>
<evidence type="ECO:0000256" key="7">
    <source>
        <dbReference type="ARBA" id="ARBA00023277"/>
    </source>
</evidence>
<evidence type="ECO:0000256" key="12">
    <source>
        <dbReference type="SAM" id="MobiDB-lite"/>
    </source>
</evidence>